<keyword evidence="4 5" id="KW-0472">Membrane</keyword>
<dbReference type="GO" id="GO:0015174">
    <property type="term" value="F:basic amino acid transmembrane transporter activity"/>
    <property type="evidence" value="ECO:0007669"/>
    <property type="project" value="TreeGrafter"/>
</dbReference>
<evidence type="ECO:0000256" key="4">
    <source>
        <dbReference type="ARBA" id="ARBA00023136"/>
    </source>
</evidence>
<evidence type="ECO:0000259" key="6">
    <source>
        <dbReference type="PROSITE" id="PS50850"/>
    </source>
</evidence>
<dbReference type="SUPFAM" id="SSF103473">
    <property type="entry name" value="MFS general substrate transporter"/>
    <property type="match status" value="1"/>
</dbReference>
<gene>
    <name evidence="7" type="ORF">M440DRAFT_1468614</name>
</gene>
<evidence type="ECO:0000256" key="1">
    <source>
        <dbReference type="ARBA" id="ARBA00004141"/>
    </source>
</evidence>
<dbReference type="PANTHER" id="PTHR23501">
    <property type="entry name" value="MAJOR FACILITATOR SUPERFAMILY"/>
    <property type="match status" value="1"/>
</dbReference>
<sequence>MSGLTMIQGPLSSSLHAPTSAQSLTTSYLIAMSSLLPLLGRLTAVLSPRAIVLPSAALFSLGSLLASQATSYAVFLAARIVTGVGGAGIVVMAVVFVIELTGARTRGVAIGFVNAAFTMGVSVGAAVYGVLEPVAGWRPLFWFPSPIVFLAGISLHLSLPASMSLPPAEQPGKPASLRQRLAGIDYLGASLLTLTIVLFLHSLSTTIHPLPLLTSLLTLTLFALAESRSNDPIIPLPVLTSRPILLSCLAQLGLMSARWTILFYAPISMLSLRAASPAEAGSLLIATNIGFSLGGLAIGWLHVRRQGSFYRAQLLSQLAFALTVLVSSILTPLICSPSYSSRAPFAAFVTTICLNGIITGISLNYALVHVLHLSHPSTSYVTTSLIATFRGFGGSFGTSLGGGIFIRVLRTRLIAGFLSLDCDDELSPRRRKMVDELLGSPQLVWEEGFLGEREREVAMGGYADAIGSVWRAAACLGVVVVVVQAAAGWTAPGEGEGEERTLQEDEG</sequence>
<dbReference type="Pfam" id="PF07690">
    <property type="entry name" value="MFS_1"/>
    <property type="match status" value="1"/>
</dbReference>
<dbReference type="EMBL" id="KZ679129">
    <property type="protein sequence ID" value="PTB78034.1"/>
    <property type="molecule type" value="Genomic_DNA"/>
</dbReference>
<comment type="subcellular location">
    <subcellularLocation>
        <location evidence="1">Membrane</location>
        <topology evidence="1">Multi-pass membrane protein</topology>
    </subcellularLocation>
</comment>
<dbReference type="InterPro" id="IPR036259">
    <property type="entry name" value="MFS_trans_sf"/>
</dbReference>
<feature type="transmembrane region" description="Helical" evidence="5">
    <location>
        <begin position="345"/>
        <end position="367"/>
    </location>
</feature>
<evidence type="ECO:0000256" key="5">
    <source>
        <dbReference type="SAM" id="Phobius"/>
    </source>
</evidence>
<dbReference type="InterPro" id="IPR011701">
    <property type="entry name" value="MFS"/>
</dbReference>
<dbReference type="PANTHER" id="PTHR23501:SF6">
    <property type="entry name" value="MULTIDRUG TRANSPORTER, PUTATIVE (AFU_ORTHOLOGUE AFUA_3G14560)-RELATED"/>
    <property type="match status" value="1"/>
</dbReference>
<evidence type="ECO:0000256" key="2">
    <source>
        <dbReference type="ARBA" id="ARBA00022692"/>
    </source>
</evidence>
<evidence type="ECO:0000256" key="3">
    <source>
        <dbReference type="ARBA" id="ARBA00022989"/>
    </source>
</evidence>
<dbReference type="InterPro" id="IPR020846">
    <property type="entry name" value="MFS_dom"/>
</dbReference>
<feature type="domain" description="Major facilitator superfamily (MFS) profile" evidence="6">
    <location>
        <begin position="1"/>
        <end position="431"/>
    </location>
</feature>
<feature type="transmembrane region" description="Helical" evidence="5">
    <location>
        <begin position="76"/>
        <end position="98"/>
    </location>
</feature>
<keyword evidence="2 5" id="KW-0812">Transmembrane</keyword>
<feature type="transmembrane region" description="Helical" evidence="5">
    <location>
        <begin position="51"/>
        <end position="70"/>
    </location>
</feature>
<keyword evidence="3 5" id="KW-1133">Transmembrane helix</keyword>
<organism evidence="7 8">
    <name type="scientific">Trichoderma longibrachiatum ATCC 18648</name>
    <dbReference type="NCBI Taxonomy" id="983965"/>
    <lineage>
        <taxon>Eukaryota</taxon>
        <taxon>Fungi</taxon>
        <taxon>Dikarya</taxon>
        <taxon>Ascomycota</taxon>
        <taxon>Pezizomycotina</taxon>
        <taxon>Sordariomycetes</taxon>
        <taxon>Hypocreomycetidae</taxon>
        <taxon>Hypocreales</taxon>
        <taxon>Hypocreaceae</taxon>
        <taxon>Trichoderma</taxon>
    </lineage>
</organism>
<feature type="transmembrane region" description="Helical" evidence="5">
    <location>
        <begin position="315"/>
        <end position="339"/>
    </location>
</feature>
<dbReference type="Gene3D" id="1.20.1250.20">
    <property type="entry name" value="MFS general substrate transporter like domains"/>
    <property type="match status" value="1"/>
</dbReference>
<evidence type="ECO:0000313" key="8">
    <source>
        <dbReference type="Proteomes" id="UP000240760"/>
    </source>
</evidence>
<dbReference type="AlphaFoldDB" id="A0A2T4C943"/>
<feature type="transmembrane region" description="Helical" evidence="5">
    <location>
        <begin position="110"/>
        <end position="128"/>
    </location>
</feature>
<accession>A0A2T4C943</accession>
<feature type="transmembrane region" description="Helical" evidence="5">
    <location>
        <begin position="140"/>
        <end position="159"/>
    </location>
</feature>
<dbReference type="Proteomes" id="UP000240760">
    <property type="component" value="Unassembled WGS sequence"/>
</dbReference>
<dbReference type="Gene3D" id="1.20.1720.10">
    <property type="entry name" value="Multidrug resistance protein D"/>
    <property type="match status" value="1"/>
</dbReference>
<proteinExistence type="predicted"/>
<feature type="transmembrane region" description="Helical" evidence="5">
    <location>
        <begin position="20"/>
        <end position="39"/>
    </location>
</feature>
<dbReference type="PROSITE" id="PS50850">
    <property type="entry name" value="MFS"/>
    <property type="match status" value="1"/>
</dbReference>
<evidence type="ECO:0000313" key="7">
    <source>
        <dbReference type="EMBL" id="PTB78034.1"/>
    </source>
</evidence>
<dbReference type="GO" id="GO:0000329">
    <property type="term" value="C:fungal-type vacuole membrane"/>
    <property type="evidence" value="ECO:0007669"/>
    <property type="project" value="TreeGrafter"/>
</dbReference>
<reference evidence="7 8" key="1">
    <citation type="submission" date="2016-07" db="EMBL/GenBank/DDBJ databases">
        <title>Multiple horizontal gene transfer events from other fungi enriched the ability of initially mycotrophic Trichoderma (Ascomycota) to feed on dead plant biomass.</title>
        <authorList>
            <consortium name="DOE Joint Genome Institute"/>
            <person name="Aerts A."/>
            <person name="Atanasova L."/>
            <person name="Chenthamara K."/>
            <person name="Zhang J."/>
            <person name="Grujic M."/>
            <person name="Henrissat B."/>
            <person name="Kuo A."/>
            <person name="Salamov A."/>
            <person name="Lipzen A."/>
            <person name="Labutti K."/>
            <person name="Barry K."/>
            <person name="Miao Y."/>
            <person name="Rahimi M.J."/>
            <person name="Shen Q."/>
            <person name="Grigoriev I.V."/>
            <person name="Kubicek C.P."/>
            <person name="Druzhinina I.S."/>
        </authorList>
    </citation>
    <scope>NUCLEOTIDE SEQUENCE [LARGE SCALE GENOMIC DNA]</scope>
    <source>
        <strain evidence="7 8">ATCC 18648</strain>
    </source>
</reference>
<keyword evidence="8" id="KW-1185">Reference proteome</keyword>
<protein>
    <submittedName>
        <fullName evidence="7">MFS general substrate transporter</fullName>
    </submittedName>
</protein>
<feature type="transmembrane region" description="Helical" evidence="5">
    <location>
        <begin position="180"/>
        <end position="200"/>
    </location>
</feature>
<feature type="transmembrane region" description="Helical" evidence="5">
    <location>
        <begin position="285"/>
        <end position="303"/>
    </location>
</feature>
<name>A0A2T4C943_TRILO</name>
<dbReference type="OrthoDB" id="4160219at2759"/>